<evidence type="ECO:0000313" key="4">
    <source>
        <dbReference type="EMBL" id="AQW68873.1"/>
    </source>
</evidence>
<dbReference type="InterPro" id="IPR022479">
    <property type="entry name" value="PqqD_bac"/>
</dbReference>
<dbReference type="Proteomes" id="UP000191010">
    <property type="component" value="Chromosome"/>
</dbReference>
<dbReference type="Pfam" id="PF05402">
    <property type="entry name" value="PqqD"/>
    <property type="match status" value="1"/>
</dbReference>
<dbReference type="RefSeq" id="WP_058637242.1">
    <property type="nucleotide sequence ID" value="NZ_CP019952.1"/>
</dbReference>
<comment type="subunit">
    <text evidence="2">Monomer. Interacts with PqqE.</text>
</comment>
<sequence>MEPITRQQALQVHRRARLRWEPSTGMHVLQCPGVVIELNGSAGWVLELLDGQLSVAGVIECLRQRFADVQGLEEDVLGFLELARARAWVE</sequence>
<reference evidence="5 6" key="1">
    <citation type="journal article" date="2016" name="Front. Microbiol.">
        <title>Genomic Resource of Rice Seed Associated Bacteria.</title>
        <authorList>
            <person name="Midha S."/>
            <person name="Bansal K."/>
            <person name="Sharma S."/>
            <person name="Kumar N."/>
            <person name="Patil P.P."/>
            <person name="Chaudhry V."/>
            <person name="Patil P.B."/>
        </authorList>
    </citation>
    <scope>NUCLEOTIDE SEQUENCE [LARGE SCALE GENOMIC DNA]</scope>
    <source>
        <strain evidence="5 6">NS96</strain>
    </source>
</reference>
<evidence type="ECO:0000313" key="7">
    <source>
        <dbReference type="Proteomes" id="UP000191010"/>
    </source>
</evidence>
<gene>
    <name evidence="4" type="ORF">B2J77_11930</name>
    <name evidence="5" type="ORF">NS96R_01555</name>
</gene>
<dbReference type="NCBIfam" id="TIGR03859">
    <property type="entry name" value="PQQ_PqqD"/>
    <property type="match status" value="1"/>
</dbReference>
<dbReference type="GO" id="GO:0048038">
    <property type="term" value="F:quinone binding"/>
    <property type="evidence" value="ECO:0007669"/>
    <property type="project" value="InterPro"/>
</dbReference>
<comment type="pathway">
    <text evidence="1">Cofactor biosynthesis; pyrroloquinoline quinone biosynthesis.</text>
</comment>
<evidence type="ECO:0000313" key="6">
    <source>
        <dbReference type="Proteomes" id="UP000071644"/>
    </source>
</evidence>
<dbReference type="Gene3D" id="1.10.10.1150">
    <property type="entry name" value="Coenzyme PQQ synthesis protein D (PqqD)"/>
    <property type="match status" value="1"/>
</dbReference>
<organism evidence="5 6">
    <name type="scientific">Pseudomonas parafulva</name>
    <dbReference type="NCBI Taxonomy" id="157782"/>
    <lineage>
        <taxon>Bacteria</taxon>
        <taxon>Pseudomonadati</taxon>
        <taxon>Pseudomonadota</taxon>
        <taxon>Gammaproteobacteria</taxon>
        <taxon>Pseudomonadales</taxon>
        <taxon>Pseudomonadaceae</taxon>
        <taxon>Pseudomonas</taxon>
    </lineage>
</organism>
<keyword evidence="7" id="KW-1185">Reference proteome</keyword>
<dbReference type="InterPro" id="IPR041881">
    <property type="entry name" value="PqqD_sf"/>
</dbReference>
<dbReference type="EMBL" id="CP019952">
    <property type="protein sequence ID" value="AQW68873.1"/>
    <property type="molecule type" value="Genomic_DNA"/>
</dbReference>
<reference evidence="4 7" key="2">
    <citation type="submission" date="2017-02" db="EMBL/GenBank/DDBJ databases">
        <authorList>
            <person name="Guo L."/>
        </authorList>
    </citation>
    <scope>NUCLEOTIDE SEQUENCE [LARGE SCALE GENOMIC DNA]</scope>
    <source>
        <strain evidence="4 7">PRS09-11288</strain>
    </source>
</reference>
<protein>
    <submittedName>
        <fullName evidence="5">Pyrroloquinoline quinone biosynthesis protein PqqD</fullName>
    </submittedName>
</protein>
<dbReference type="InterPro" id="IPR008792">
    <property type="entry name" value="PQQD"/>
</dbReference>
<dbReference type="Proteomes" id="UP000071644">
    <property type="component" value="Unassembled WGS sequence"/>
</dbReference>
<dbReference type="AlphaFoldDB" id="A0AAJ0LMY1"/>
<name>A0AAJ0LMY1_9PSED</name>
<proteinExistence type="predicted"/>
<keyword evidence="3" id="KW-0884">PQQ biosynthesis</keyword>
<evidence type="ECO:0000313" key="5">
    <source>
        <dbReference type="EMBL" id="KTT19841.1"/>
    </source>
</evidence>
<accession>A0AAJ0LMY1</accession>
<evidence type="ECO:0000256" key="3">
    <source>
        <dbReference type="ARBA" id="ARBA00022905"/>
    </source>
</evidence>
<dbReference type="GO" id="GO:0018189">
    <property type="term" value="P:pyrroloquinoline quinone biosynthetic process"/>
    <property type="evidence" value="ECO:0007669"/>
    <property type="project" value="UniProtKB-KW"/>
</dbReference>
<evidence type="ECO:0000256" key="1">
    <source>
        <dbReference type="ARBA" id="ARBA00004886"/>
    </source>
</evidence>
<evidence type="ECO:0000256" key="2">
    <source>
        <dbReference type="ARBA" id="ARBA00011741"/>
    </source>
</evidence>
<dbReference type="EMBL" id="LDSN01000005">
    <property type="protein sequence ID" value="KTT19841.1"/>
    <property type="molecule type" value="Genomic_DNA"/>
</dbReference>